<feature type="transmembrane region" description="Helical" evidence="1">
    <location>
        <begin position="47"/>
        <end position="68"/>
    </location>
</feature>
<comment type="caution">
    <text evidence="2">The sequence shown here is derived from an EMBL/GenBank/DDBJ whole genome shotgun (WGS) entry which is preliminary data.</text>
</comment>
<keyword evidence="1" id="KW-0472">Membrane</keyword>
<keyword evidence="1" id="KW-1133">Transmembrane helix</keyword>
<keyword evidence="1" id="KW-0812">Transmembrane</keyword>
<accession>A0A930KZB8</accession>
<organism evidence="2 3">
    <name type="scientific">Rothia mucilaginosa</name>
    <dbReference type="NCBI Taxonomy" id="43675"/>
    <lineage>
        <taxon>Bacteria</taxon>
        <taxon>Bacillati</taxon>
        <taxon>Actinomycetota</taxon>
        <taxon>Actinomycetes</taxon>
        <taxon>Micrococcales</taxon>
        <taxon>Micrococcaceae</taxon>
        <taxon>Rothia</taxon>
    </lineage>
</organism>
<evidence type="ECO:0000313" key="2">
    <source>
        <dbReference type="EMBL" id="MBF1656742.1"/>
    </source>
</evidence>
<dbReference type="AlphaFoldDB" id="A0A930KZB8"/>
<gene>
    <name evidence="2" type="ORF">HXO61_02260</name>
</gene>
<name>A0A930KZB8_9MICC</name>
<dbReference type="EMBL" id="JABZXO010000003">
    <property type="protein sequence ID" value="MBF1656742.1"/>
    <property type="molecule type" value="Genomic_DNA"/>
</dbReference>
<evidence type="ECO:0000256" key="1">
    <source>
        <dbReference type="SAM" id="Phobius"/>
    </source>
</evidence>
<evidence type="ECO:0000313" key="3">
    <source>
        <dbReference type="Proteomes" id="UP000770330"/>
    </source>
</evidence>
<sequence length="173" mass="18288">MRFMRSSVPVISDFSLRQRVKERLKSRSDRPLSEQHDSEEGSAIVEFLGLGITLLIPVLYGILTIFSLQSSVMAAHAASAQVVLYVQEQPQDSSVGPDLAQRLAVHAAADYGVEPSDVSVSLSCASGECVSGTKAYATVTVQARLPLLPSFMGGGVIPVSSHATSWGSGHADS</sequence>
<proteinExistence type="predicted"/>
<dbReference type="Proteomes" id="UP000770330">
    <property type="component" value="Unassembled WGS sequence"/>
</dbReference>
<reference evidence="2" key="1">
    <citation type="submission" date="2020-04" db="EMBL/GenBank/DDBJ databases">
        <title>Deep metagenomics examines the oral microbiome during advanced dental caries in children, revealing novel taxa and co-occurrences with host molecules.</title>
        <authorList>
            <person name="Baker J.L."/>
            <person name="Morton J.T."/>
            <person name="Dinis M."/>
            <person name="Alvarez R."/>
            <person name="Tran N.C."/>
            <person name="Knight R."/>
            <person name="Edlund A."/>
        </authorList>
    </citation>
    <scope>NUCLEOTIDE SEQUENCE</scope>
    <source>
        <strain evidence="2">JCVI_39_bin.18</strain>
    </source>
</reference>
<protein>
    <submittedName>
        <fullName evidence="2">Pilus assembly protein TadE</fullName>
    </submittedName>
</protein>